<feature type="compositionally biased region" description="Polar residues" evidence="3">
    <location>
        <begin position="519"/>
        <end position="541"/>
    </location>
</feature>
<organism evidence="5 7">
    <name type="scientific">Didymodactylos carnosus</name>
    <dbReference type="NCBI Taxonomy" id="1234261"/>
    <lineage>
        <taxon>Eukaryota</taxon>
        <taxon>Metazoa</taxon>
        <taxon>Spiralia</taxon>
        <taxon>Gnathifera</taxon>
        <taxon>Rotifera</taxon>
        <taxon>Eurotatoria</taxon>
        <taxon>Bdelloidea</taxon>
        <taxon>Philodinida</taxon>
        <taxon>Philodinidae</taxon>
        <taxon>Didymodactylos</taxon>
    </lineage>
</organism>
<proteinExistence type="predicted"/>
<dbReference type="InterPro" id="IPR051625">
    <property type="entry name" value="Signaling_Regulatory_Domain"/>
</dbReference>
<feature type="region of interest" description="Disordered" evidence="3">
    <location>
        <begin position="519"/>
        <end position="902"/>
    </location>
</feature>
<feature type="region of interest" description="Disordered" evidence="3">
    <location>
        <begin position="403"/>
        <end position="488"/>
    </location>
</feature>
<feature type="repeat" description="RCC1" evidence="2">
    <location>
        <begin position="50"/>
        <end position="105"/>
    </location>
</feature>
<evidence type="ECO:0000313" key="7">
    <source>
        <dbReference type="Proteomes" id="UP000663829"/>
    </source>
</evidence>
<feature type="compositionally biased region" description="Acidic residues" evidence="3">
    <location>
        <begin position="434"/>
        <end position="443"/>
    </location>
</feature>
<dbReference type="SUPFAM" id="SSF50985">
    <property type="entry name" value="RCC1/BLIP-II"/>
    <property type="match status" value="1"/>
</dbReference>
<feature type="compositionally biased region" description="Basic and acidic residues" evidence="3">
    <location>
        <begin position="466"/>
        <end position="484"/>
    </location>
</feature>
<feature type="compositionally biased region" description="Low complexity" evidence="3">
    <location>
        <begin position="830"/>
        <end position="844"/>
    </location>
</feature>
<feature type="compositionally biased region" description="Polar residues" evidence="3">
    <location>
        <begin position="449"/>
        <end position="462"/>
    </location>
</feature>
<dbReference type="PROSITE" id="PS00626">
    <property type="entry name" value="RCC1_2"/>
    <property type="match status" value="2"/>
</dbReference>
<feature type="compositionally biased region" description="Basic and acidic residues" evidence="3">
    <location>
        <begin position="595"/>
        <end position="605"/>
    </location>
</feature>
<feature type="compositionally biased region" description="Basic and acidic residues" evidence="3">
    <location>
        <begin position="542"/>
        <end position="552"/>
    </location>
</feature>
<dbReference type="PANTHER" id="PTHR22872:SF9">
    <property type="entry name" value="X-LINKED RETINITIS PIGMENTOSA GTPASE REGULATOR"/>
    <property type="match status" value="1"/>
</dbReference>
<dbReference type="PANTHER" id="PTHR22872">
    <property type="entry name" value="BTK-BINDING PROTEIN-RELATED"/>
    <property type="match status" value="1"/>
</dbReference>
<feature type="repeat" description="RCC1" evidence="2">
    <location>
        <begin position="324"/>
        <end position="377"/>
    </location>
</feature>
<feature type="domain" description="RCC1-like" evidence="4">
    <location>
        <begin position="28"/>
        <end position="372"/>
    </location>
</feature>
<evidence type="ECO:0000256" key="3">
    <source>
        <dbReference type="SAM" id="MobiDB-lite"/>
    </source>
</evidence>
<dbReference type="EMBL" id="CAJOBC010004084">
    <property type="protein sequence ID" value="CAF3814025.1"/>
    <property type="molecule type" value="Genomic_DNA"/>
</dbReference>
<dbReference type="InterPro" id="IPR009091">
    <property type="entry name" value="RCC1/BLIP-II"/>
</dbReference>
<feature type="repeat" description="RCC1" evidence="2">
    <location>
        <begin position="170"/>
        <end position="220"/>
    </location>
</feature>
<keyword evidence="1" id="KW-0677">Repeat</keyword>
<dbReference type="AlphaFoldDB" id="A0A814JXW9"/>
<dbReference type="EMBL" id="CAJNOQ010004085">
    <property type="protein sequence ID" value="CAF1044009.1"/>
    <property type="molecule type" value="Genomic_DNA"/>
</dbReference>
<dbReference type="InterPro" id="IPR058923">
    <property type="entry name" value="RCC1-like_dom"/>
</dbReference>
<feature type="compositionally biased region" description="Polar residues" evidence="3">
    <location>
        <begin position="403"/>
        <end position="419"/>
    </location>
</feature>
<feature type="compositionally biased region" description="Polar residues" evidence="3">
    <location>
        <begin position="883"/>
        <end position="902"/>
    </location>
</feature>
<reference evidence="5" key="1">
    <citation type="submission" date="2021-02" db="EMBL/GenBank/DDBJ databases">
        <authorList>
            <person name="Nowell W R."/>
        </authorList>
    </citation>
    <scope>NUCLEOTIDE SEQUENCE</scope>
</reference>
<feature type="compositionally biased region" description="Polar residues" evidence="3">
    <location>
        <begin position="800"/>
        <end position="829"/>
    </location>
</feature>
<feature type="compositionally biased region" description="Low complexity" evidence="3">
    <location>
        <begin position="857"/>
        <end position="879"/>
    </location>
</feature>
<dbReference type="InterPro" id="IPR000408">
    <property type="entry name" value="Reg_chr_condens"/>
</dbReference>
<evidence type="ECO:0000256" key="1">
    <source>
        <dbReference type="ARBA" id="ARBA00022737"/>
    </source>
</evidence>
<feature type="compositionally biased region" description="Low complexity" evidence="3">
    <location>
        <begin position="705"/>
        <end position="714"/>
    </location>
</feature>
<evidence type="ECO:0000259" key="4">
    <source>
        <dbReference type="Pfam" id="PF25390"/>
    </source>
</evidence>
<feature type="repeat" description="RCC1" evidence="2">
    <location>
        <begin position="106"/>
        <end position="169"/>
    </location>
</feature>
<accession>A0A814JXW9</accession>
<evidence type="ECO:0000313" key="5">
    <source>
        <dbReference type="EMBL" id="CAF1044009.1"/>
    </source>
</evidence>
<feature type="repeat" description="RCC1" evidence="2">
    <location>
        <begin position="271"/>
        <end position="323"/>
    </location>
</feature>
<dbReference type="Proteomes" id="UP000663829">
    <property type="component" value="Unassembled WGS sequence"/>
</dbReference>
<sequence length="902" mass="99686">MVDEDNAPQVYLLGKTSLVASSRNQFYIRNDPVLQIACGDQHTIIVTQSGRAFAFGDNSSGQLGLGHNDKVDKVSCIKSLKFNDDREKVCLAACGREHSIVTTTKGSLYSFGSNSIDQLGIDTNKYKGESTESKSSLYSKPTKLDSLPANIMWKRLAAGAEHSCALTKQGTVYVWGSNSDGQCGFPKQQETIKLPKELKLQYRVKEIACGYYHTALASDDGSLYTFGNNSDQQLGRSSSEKQTGPIHVPLPNPVKSVACGNQHTAVLTDNGHILVVGNGERGQLGLGRSLSSTERFEPVNEFKGKKVIAIDCGESHTAAIVGKGDLYTFGDGSHGKLGVKDGKVESEFLPRLVDKFRHLTVLNVSCGGCHTILLAQEKSTSNKNASDSDDDIKDTTLSETHVKSLSNNLSKTITSSQSHRYPPRHNPTMRTEPTSDDENESNEEFSSSMKSATFNQTRTLTNGKLKPKESLTHNRPLDTRDEFTRTGTLDRTTKLQKLTTADNDATSDRDLRKTTLQSLSTQARNNSSRLVPFDQNNNRSLLTEHDRRDLRLNAKSYDDDDDDENKLRSQTYAKKNRFDEPPIKNSHTAYDTFDNEQKPQSDRSRRLAPLRIVNNERDSSPKRTHSSDITVRRTPIKNMEEDSENSENENYTSRNNNRESLRNSNAPKLSAHISSTTKNNKGSPDMRSNRKSSIKQSDDSDDKPLSSSKKTSTSAINQQLRPNTRVNSTTQNSPLVRKANTTRQTQQLASNDEDDGSSDGDYRETNRNQIHNHQTVRRGSLPNDSRSAPYTGSLHRDENQTISSRPPASNPSRTSFKRTGQTSSNETLVTSSTKTNSKTSEPTSQQAGFFSRLFHRTGSTTSTKPSTPTSSMQTSTTQKAVKSDTTITQSHSNTTSKTCVVM</sequence>
<dbReference type="PROSITE" id="PS50012">
    <property type="entry name" value="RCC1_3"/>
    <property type="match status" value="6"/>
</dbReference>
<gene>
    <name evidence="5" type="ORF">GPM918_LOCUS15930</name>
    <name evidence="6" type="ORF">SRO942_LOCUS15928</name>
</gene>
<evidence type="ECO:0000256" key="2">
    <source>
        <dbReference type="PROSITE-ProRule" id="PRU00235"/>
    </source>
</evidence>
<dbReference type="PRINTS" id="PR00633">
    <property type="entry name" value="RCCNDNSATION"/>
</dbReference>
<evidence type="ECO:0000313" key="6">
    <source>
        <dbReference type="EMBL" id="CAF3814025.1"/>
    </source>
</evidence>
<dbReference type="Pfam" id="PF25390">
    <property type="entry name" value="WD40_RLD"/>
    <property type="match status" value="1"/>
</dbReference>
<dbReference type="Proteomes" id="UP000681722">
    <property type="component" value="Unassembled WGS sequence"/>
</dbReference>
<name>A0A814JXW9_9BILA</name>
<feature type="compositionally biased region" description="Polar residues" evidence="3">
    <location>
        <begin position="715"/>
        <end position="750"/>
    </location>
</feature>
<comment type="caution">
    <text evidence="5">The sequence shown here is derived from an EMBL/GenBank/DDBJ whole genome shotgun (WGS) entry which is preliminary data.</text>
</comment>
<keyword evidence="7" id="KW-1185">Reference proteome</keyword>
<dbReference type="OrthoDB" id="10253607at2759"/>
<feature type="repeat" description="RCC1" evidence="2">
    <location>
        <begin position="221"/>
        <end position="270"/>
    </location>
</feature>
<feature type="compositionally biased region" description="Polar residues" evidence="3">
    <location>
        <begin position="672"/>
        <end position="682"/>
    </location>
</feature>
<protein>
    <recommendedName>
        <fullName evidence="4">RCC1-like domain-containing protein</fullName>
    </recommendedName>
</protein>
<dbReference type="Gene3D" id="2.130.10.30">
    <property type="entry name" value="Regulator of chromosome condensation 1/beta-lactamase-inhibitor protein II"/>
    <property type="match status" value="1"/>
</dbReference>